<comment type="caution">
    <text evidence="2">The sequence shown here is derived from an EMBL/GenBank/DDBJ whole genome shotgun (WGS) entry which is preliminary data.</text>
</comment>
<feature type="region of interest" description="Disordered" evidence="1">
    <location>
        <begin position="47"/>
        <end position="128"/>
    </location>
</feature>
<evidence type="ECO:0000256" key="1">
    <source>
        <dbReference type="SAM" id="MobiDB-lite"/>
    </source>
</evidence>
<proteinExistence type="predicted"/>
<name>A0A549T6C3_METSR</name>
<dbReference type="Proteomes" id="UP000316781">
    <property type="component" value="Unassembled WGS sequence"/>
</dbReference>
<evidence type="ECO:0000313" key="2">
    <source>
        <dbReference type="EMBL" id="TRL37424.1"/>
    </source>
</evidence>
<accession>A0A549T6C3</accession>
<evidence type="ECO:0000313" key="3">
    <source>
        <dbReference type="Proteomes" id="UP000316781"/>
    </source>
</evidence>
<reference evidence="2 3" key="1">
    <citation type="submission" date="2019-07" db="EMBL/GenBank/DDBJ databases">
        <title>Ln-dependent methylotrophs.</title>
        <authorList>
            <person name="Tani A."/>
        </authorList>
    </citation>
    <scope>NUCLEOTIDE SEQUENCE [LARGE SCALE GENOMIC DNA]</scope>
    <source>
        <strain evidence="2 3">SM89A</strain>
    </source>
</reference>
<dbReference type="EMBL" id="VJMF01000012">
    <property type="protein sequence ID" value="TRL37424.1"/>
    <property type="molecule type" value="Genomic_DNA"/>
</dbReference>
<feature type="compositionally biased region" description="Basic and acidic residues" evidence="1">
    <location>
        <begin position="61"/>
        <end position="97"/>
    </location>
</feature>
<sequence>MEKSWFRRYRAATAVGAASLLLGSVVVVLSGHEDLPPTRQIRELSIVNIAPPPPPPPPRPPEQKMIEQTKIDQPEFQDQKPLEEPRNEPIKNAKNDEPPGPLALDAKGKGPGDILGKPGGSPYGGSGGGGGGGWGSYASMVQSQLRSALEAHKRTRKATMRGNIRLWADQSGRVIKVQLSGSTGDAELDAVLRNEVFSNLTLREPPPKGMPMPMIIRITEQRPS</sequence>
<feature type="compositionally biased region" description="Pro residues" evidence="1">
    <location>
        <begin position="50"/>
        <end position="60"/>
    </location>
</feature>
<protein>
    <submittedName>
        <fullName evidence="2">Energy transducer TonB</fullName>
    </submittedName>
</protein>
<dbReference type="AlphaFoldDB" id="A0A549T6C3"/>
<dbReference type="SUPFAM" id="SSF74653">
    <property type="entry name" value="TolA/TonB C-terminal domain"/>
    <property type="match status" value="1"/>
</dbReference>
<feature type="compositionally biased region" description="Gly residues" evidence="1">
    <location>
        <begin position="109"/>
        <end position="128"/>
    </location>
</feature>
<organism evidence="2 3">
    <name type="scientific">Methylosinus sporium</name>
    <dbReference type="NCBI Taxonomy" id="428"/>
    <lineage>
        <taxon>Bacteria</taxon>
        <taxon>Pseudomonadati</taxon>
        <taxon>Pseudomonadota</taxon>
        <taxon>Alphaproteobacteria</taxon>
        <taxon>Hyphomicrobiales</taxon>
        <taxon>Methylocystaceae</taxon>
        <taxon>Methylosinus</taxon>
    </lineage>
</organism>
<gene>
    <name evidence="2" type="ORF">FM996_02625</name>
</gene>